<feature type="transmembrane region" description="Helical" evidence="1">
    <location>
        <begin position="84"/>
        <end position="103"/>
    </location>
</feature>
<dbReference type="RefSeq" id="WP_345012261.1">
    <property type="nucleotide sequence ID" value="NZ_BAABFC010000012.1"/>
</dbReference>
<feature type="domain" description="SMODS and SLOG-associating 2TM effector" evidence="2">
    <location>
        <begin position="26"/>
        <end position="222"/>
    </location>
</feature>
<feature type="transmembrane region" description="Helical" evidence="1">
    <location>
        <begin position="59"/>
        <end position="78"/>
    </location>
</feature>
<sequence length="234" mass="27340">MIKNKTDETPPNIDSKKGVPLYAQGSFDKQLNYNLWSTSRTRYIAARRLRSKDARSSKAIAFLSAYMIIFTLSDYLFLSHLKGYNGSYILFLNVTFSLLILIFSQLESSASYGVRAVKFHECGLEISRLYKMLRRLKSRYEGHEKDDAFYKQVEAIDDEYDQVLKNYENHELMDFELFKSNYPNYEDHKLNWIGVFNIQKKHYLKDVAIYHLVTYVPLAAFVYIVIKIISGAEA</sequence>
<keyword evidence="1" id="KW-0472">Membrane</keyword>
<dbReference type="Pfam" id="PF18160">
    <property type="entry name" value="SLATT_5"/>
    <property type="match status" value="1"/>
</dbReference>
<feature type="transmembrane region" description="Helical" evidence="1">
    <location>
        <begin position="207"/>
        <end position="229"/>
    </location>
</feature>
<evidence type="ECO:0000259" key="2">
    <source>
        <dbReference type="Pfam" id="PF18160"/>
    </source>
</evidence>
<name>A0ABP8Q9I1_9GAMM</name>
<reference evidence="4" key="1">
    <citation type="journal article" date="2019" name="Int. J. Syst. Evol. Microbiol.">
        <title>The Global Catalogue of Microorganisms (GCM) 10K type strain sequencing project: providing services to taxonomists for standard genome sequencing and annotation.</title>
        <authorList>
            <consortium name="The Broad Institute Genomics Platform"/>
            <consortium name="The Broad Institute Genome Sequencing Center for Infectious Disease"/>
            <person name="Wu L."/>
            <person name="Ma J."/>
        </authorList>
    </citation>
    <scope>NUCLEOTIDE SEQUENCE [LARGE SCALE GENOMIC DNA]</scope>
    <source>
        <strain evidence="4">JCM 32226</strain>
    </source>
</reference>
<organism evidence="3 4">
    <name type="scientific">Pseudaeromonas paramecii</name>
    <dbReference type="NCBI Taxonomy" id="2138166"/>
    <lineage>
        <taxon>Bacteria</taxon>
        <taxon>Pseudomonadati</taxon>
        <taxon>Pseudomonadota</taxon>
        <taxon>Gammaproteobacteria</taxon>
        <taxon>Aeromonadales</taxon>
        <taxon>Aeromonadaceae</taxon>
        <taxon>Pseudaeromonas</taxon>
    </lineage>
</organism>
<gene>
    <name evidence="3" type="ORF">GCM10023095_18280</name>
</gene>
<proteinExistence type="predicted"/>
<protein>
    <submittedName>
        <fullName evidence="3">SLATT domain-containing protein</fullName>
    </submittedName>
</protein>
<comment type="caution">
    <text evidence="3">The sequence shown here is derived from an EMBL/GenBank/DDBJ whole genome shotgun (WGS) entry which is preliminary data.</text>
</comment>
<keyword evidence="1" id="KW-0812">Transmembrane</keyword>
<evidence type="ECO:0000313" key="4">
    <source>
        <dbReference type="Proteomes" id="UP001501321"/>
    </source>
</evidence>
<dbReference type="Proteomes" id="UP001501321">
    <property type="component" value="Unassembled WGS sequence"/>
</dbReference>
<evidence type="ECO:0000256" key="1">
    <source>
        <dbReference type="SAM" id="Phobius"/>
    </source>
</evidence>
<dbReference type="NCBIfam" id="NF033631">
    <property type="entry name" value="SLATT_5"/>
    <property type="match status" value="1"/>
</dbReference>
<dbReference type="EMBL" id="BAABFC010000012">
    <property type="protein sequence ID" value="GAA4498959.1"/>
    <property type="molecule type" value="Genomic_DNA"/>
</dbReference>
<dbReference type="InterPro" id="IPR041115">
    <property type="entry name" value="SLATT_5"/>
</dbReference>
<evidence type="ECO:0000313" key="3">
    <source>
        <dbReference type="EMBL" id="GAA4498959.1"/>
    </source>
</evidence>
<accession>A0ABP8Q9I1</accession>
<keyword evidence="1" id="KW-1133">Transmembrane helix</keyword>
<keyword evidence="4" id="KW-1185">Reference proteome</keyword>